<evidence type="ECO:0000256" key="1">
    <source>
        <dbReference type="ARBA" id="ARBA00004271"/>
    </source>
</evidence>
<evidence type="ECO:0000256" key="6">
    <source>
        <dbReference type="SAM" id="SignalP"/>
    </source>
</evidence>
<dbReference type="GO" id="GO:0048046">
    <property type="term" value="C:apoplast"/>
    <property type="evidence" value="ECO:0007669"/>
    <property type="project" value="UniProtKB-SubCell"/>
</dbReference>
<dbReference type="OMA" id="HWYGNFT"/>
<feature type="chain" id="PRO_5036219908" evidence="6">
    <location>
        <begin position="25"/>
        <end position="305"/>
    </location>
</feature>
<dbReference type="PANTHER" id="PTHR31279">
    <property type="entry name" value="PROTEIN EXORDIUM-LIKE 5"/>
    <property type="match status" value="1"/>
</dbReference>
<evidence type="ECO:0000256" key="5">
    <source>
        <dbReference type="ARBA" id="ARBA00023591"/>
    </source>
</evidence>
<organism evidence="8 9">
    <name type="scientific">Musa acuminata subsp. malaccensis</name>
    <name type="common">Wild banana</name>
    <name type="synonym">Musa malaccensis</name>
    <dbReference type="NCBI Taxonomy" id="214687"/>
    <lineage>
        <taxon>Eukaryota</taxon>
        <taxon>Viridiplantae</taxon>
        <taxon>Streptophyta</taxon>
        <taxon>Embryophyta</taxon>
        <taxon>Tracheophyta</taxon>
        <taxon>Spermatophyta</taxon>
        <taxon>Magnoliopsida</taxon>
        <taxon>Liliopsida</taxon>
        <taxon>Zingiberales</taxon>
        <taxon>Musaceae</taxon>
        <taxon>Musa</taxon>
    </lineage>
</organism>
<dbReference type="EnsemblPlants" id="Ma06_t03820.1">
    <property type="protein sequence ID" value="Ma06_p03820.1"/>
    <property type="gene ID" value="Ma06_g03820"/>
</dbReference>
<feature type="signal peptide" evidence="6">
    <location>
        <begin position="1"/>
        <end position="24"/>
    </location>
</feature>
<evidence type="ECO:0000313" key="7">
    <source>
        <dbReference type="EMBL" id="CAG1845208.1"/>
    </source>
</evidence>
<dbReference type="InterPro" id="IPR006766">
    <property type="entry name" value="EXORDIUM-like"/>
</dbReference>
<gene>
    <name evidence="7" type="ORF">GSMUA_150030.1</name>
</gene>
<keyword evidence="4 6" id="KW-0732">Signal</keyword>
<evidence type="ECO:0000256" key="2">
    <source>
        <dbReference type="ARBA" id="ARBA00022523"/>
    </source>
</evidence>
<dbReference type="PANTHER" id="PTHR31279:SF3">
    <property type="entry name" value="PROTEIN EXORDIUM-LIKE 2"/>
    <property type="match status" value="1"/>
</dbReference>
<dbReference type="Proteomes" id="UP000012960">
    <property type="component" value="Unplaced"/>
</dbReference>
<name>A0A804JCC4_MUSAM</name>
<keyword evidence="9" id="KW-1185">Reference proteome</keyword>
<keyword evidence="3" id="KW-0964">Secreted</keyword>
<comment type="subcellular location">
    <subcellularLocation>
        <location evidence="1">Secreted</location>
        <location evidence="1">Extracellular space</location>
        <location evidence="1">Apoplast</location>
    </subcellularLocation>
</comment>
<accession>A0A804JCC4</accession>
<reference evidence="7" key="1">
    <citation type="submission" date="2021-03" db="EMBL/GenBank/DDBJ databases">
        <authorList>
            <consortium name="Genoscope - CEA"/>
            <person name="William W."/>
        </authorList>
    </citation>
    <scope>NUCLEOTIDE SEQUENCE</scope>
    <source>
        <strain evidence="7">Doubled-haploid Pahang</strain>
    </source>
</reference>
<dbReference type="InParanoid" id="A0A804JCC4"/>
<reference evidence="8" key="2">
    <citation type="submission" date="2021-05" db="UniProtKB">
        <authorList>
            <consortium name="EnsemblPlants"/>
        </authorList>
    </citation>
    <scope>IDENTIFICATION</scope>
    <source>
        <strain evidence="8">subsp. malaccensis</strain>
    </source>
</reference>
<dbReference type="Gramene" id="Ma06_t03820.1">
    <property type="protein sequence ID" value="Ma06_p03820.1"/>
    <property type="gene ID" value="Ma06_g03820"/>
</dbReference>
<dbReference type="Pfam" id="PF04674">
    <property type="entry name" value="Phi_1"/>
    <property type="match status" value="1"/>
</dbReference>
<sequence length="305" mass="31514">MDRMATSSTLLLLCSLLLCSYSFAAAPRKLVLVQQPPLVLKYHNGPLLRGNYTLSLLFYGRFSAAQRSIVVDFVRSLTPTGASLPPPSVASWWRTTASYAGGDVHLSLGPQLMDESYSKGKLLSSSDMAALAGKAAAGGGHRAIGVVVTDGDVAVEGFCSSRCGTHGRLAGSAGFVWVGDSARQCPGQCAWPFHQPIYGPQAPPLVAPSGDVGMDGVVINLATLLAGAATNPNGDGYFQGPADAPLEAVTACTGVFGSGAYPGYPGKVLVDPTSGASYNARGLGGRKYLLPAMWDPVTSQCSTLV</sequence>
<evidence type="ECO:0000256" key="4">
    <source>
        <dbReference type="ARBA" id="ARBA00022729"/>
    </source>
</evidence>
<comment type="similarity">
    <text evidence="5">Belongs to the EXORDIUM family.</text>
</comment>
<protein>
    <submittedName>
        <fullName evidence="7">(wild Malaysian banana) hypothetical protein</fullName>
    </submittedName>
</protein>
<dbReference type="OrthoDB" id="2017091at2759"/>
<dbReference type="KEGG" id="mus:103986711"/>
<proteinExistence type="inferred from homology"/>
<dbReference type="AlphaFoldDB" id="A0A804JCC4"/>
<keyword evidence="2" id="KW-0052">Apoplast</keyword>
<dbReference type="EMBL" id="HG996471">
    <property type="protein sequence ID" value="CAG1845208.1"/>
    <property type="molecule type" value="Genomic_DNA"/>
</dbReference>
<evidence type="ECO:0000256" key="3">
    <source>
        <dbReference type="ARBA" id="ARBA00022525"/>
    </source>
</evidence>
<evidence type="ECO:0000313" key="9">
    <source>
        <dbReference type="Proteomes" id="UP000012960"/>
    </source>
</evidence>
<evidence type="ECO:0000313" key="8">
    <source>
        <dbReference type="EnsemblPlants" id="Ma06_p03820.1"/>
    </source>
</evidence>